<dbReference type="SUPFAM" id="SSF53850">
    <property type="entry name" value="Periplasmic binding protein-like II"/>
    <property type="match status" value="1"/>
</dbReference>
<evidence type="ECO:0000313" key="7">
    <source>
        <dbReference type="EMBL" id="VTZ59507.1"/>
    </source>
</evidence>
<reference evidence="7" key="3">
    <citation type="submission" date="2019-06" db="EMBL/GenBank/DDBJ databases">
        <authorList>
            <person name="Le Quere A."/>
            <person name="Colella S."/>
        </authorList>
    </citation>
    <scope>NUCLEOTIDE SEQUENCE</scope>
    <source>
        <strain evidence="7">EmedicaeMD41</strain>
    </source>
</reference>
<proteinExistence type="inferred from homology"/>
<evidence type="ECO:0000256" key="2">
    <source>
        <dbReference type="ARBA" id="ARBA00023015"/>
    </source>
</evidence>
<dbReference type="Proteomes" id="UP001190825">
    <property type="component" value="Unassembled WGS sequence"/>
</dbReference>
<organism evidence="7">
    <name type="scientific">Sinorhizobium medicae</name>
    <dbReference type="NCBI Taxonomy" id="110321"/>
    <lineage>
        <taxon>Bacteria</taxon>
        <taxon>Pseudomonadati</taxon>
        <taxon>Pseudomonadota</taxon>
        <taxon>Alphaproteobacteria</taxon>
        <taxon>Hyphomicrobiales</taxon>
        <taxon>Rhizobiaceae</taxon>
        <taxon>Sinorhizobium/Ensifer group</taxon>
        <taxon>Sinorhizobium</taxon>
    </lineage>
</organism>
<dbReference type="Proteomes" id="UP000507954">
    <property type="component" value="Unassembled WGS sequence"/>
</dbReference>
<dbReference type="SUPFAM" id="SSF46785">
    <property type="entry name" value="Winged helix' DNA-binding domain"/>
    <property type="match status" value="1"/>
</dbReference>
<dbReference type="InterPro" id="IPR000847">
    <property type="entry name" value="LysR_HTH_N"/>
</dbReference>
<dbReference type="InterPro" id="IPR050950">
    <property type="entry name" value="HTH-type_LysR_regulators"/>
</dbReference>
<dbReference type="PANTHER" id="PTHR30419">
    <property type="entry name" value="HTH-TYPE TRANSCRIPTIONAL REGULATOR YBHD"/>
    <property type="match status" value="1"/>
</dbReference>
<dbReference type="Pfam" id="PF03466">
    <property type="entry name" value="LysR_substrate"/>
    <property type="match status" value="1"/>
</dbReference>
<dbReference type="GO" id="GO:0003677">
    <property type="term" value="F:DNA binding"/>
    <property type="evidence" value="ECO:0007669"/>
    <property type="project" value="UniProtKB-KW"/>
</dbReference>
<dbReference type="EMBL" id="CABFNB010000011">
    <property type="protein sequence ID" value="VTZ59507.1"/>
    <property type="molecule type" value="Genomic_DNA"/>
</dbReference>
<keyword evidence="2" id="KW-0805">Transcription regulation</keyword>
<dbReference type="InterPro" id="IPR036390">
    <property type="entry name" value="WH_DNA-bd_sf"/>
</dbReference>
<dbReference type="EMBL" id="NBUC01000106">
    <property type="protein sequence ID" value="PLU00268.1"/>
    <property type="molecule type" value="Genomic_DNA"/>
</dbReference>
<dbReference type="AlphaFoldDB" id="A0A508WRU7"/>
<dbReference type="PRINTS" id="PR00039">
    <property type="entry name" value="HTHLYSR"/>
</dbReference>
<dbReference type="InterPro" id="IPR005119">
    <property type="entry name" value="LysR_subst-bd"/>
</dbReference>
<dbReference type="Pfam" id="PF00126">
    <property type="entry name" value="HTH_1"/>
    <property type="match status" value="1"/>
</dbReference>
<name>A0A508WRU7_9HYPH</name>
<dbReference type="RefSeq" id="WP_028054692.1">
    <property type="nucleotide sequence ID" value="NZ_CABFNB010000011.1"/>
</dbReference>
<reference evidence="6 8" key="2">
    <citation type="journal article" date="2018" name="FEMS Microbiol. Ecol.">
        <title>Co-invading symbiotic mutualists of Medicago polymorpha retain high ancestral diversity and contain diverse accessory genomes.</title>
        <authorList>
            <person name="Porter S.S."/>
            <person name="Faber-Hammond J.J."/>
            <person name="Friesen M.L."/>
        </authorList>
    </citation>
    <scope>NUCLEOTIDE SEQUENCE [LARGE SCALE GENOMIC DNA]</scope>
    <source>
        <strain evidence="6 8">Str16</strain>
    </source>
</reference>
<evidence type="ECO:0000256" key="1">
    <source>
        <dbReference type="ARBA" id="ARBA00009437"/>
    </source>
</evidence>
<dbReference type="PANTHER" id="PTHR30419:SF8">
    <property type="entry name" value="NITROGEN ASSIMILATION TRANSCRIPTIONAL ACTIVATOR-RELATED"/>
    <property type="match status" value="1"/>
</dbReference>
<evidence type="ECO:0000259" key="5">
    <source>
        <dbReference type="PROSITE" id="PS50931"/>
    </source>
</evidence>
<dbReference type="PROSITE" id="PS50931">
    <property type="entry name" value="HTH_LYSR"/>
    <property type="match status" value="1"/>
</dbReference>
<gene>
    <name evidence="6" type="ORF">BMJ33_21520</name>
    <name evidence="7" type="ORF">EMEDMD4_1080085</name>
</gene>
<evidence type="ECO:0000313" key="6">
    <source>
        <dbReference type="EMBL" id="PLU00268.1"/>
    </source>
</evidence>
<dbReference type="GO" id="GO:0005829">
    <property type="term" value="C:cytosol"/>
    <property type="evidence" value="ECO:0007669"/>
    <property type="project" value="TreeGrafter"/>
</dbReference>
<dbReference type="FunFam" id="1.10.10.10:FF:000001">
    <property type="entry name" value="LysR family transcriptional regulator"/>
    <property type="match status" value="1"/>
</dbReference>
<keyword evidence="8" id="KW-1185">Reference proteome</keyword>
<protein>
    <submittedName>
        <fullName evidence="6">LysR family transcriptional regulator</fullName>
    </submittedName>
    <submittedName>
        <fullName evidence="7">Transcriptional regulator, LysR family</fullName>
    </submittedName>
</protein>
<accession>A0A508WRU7</accession>
<dbReference type="Gene3D" id="1.10.10.10">
    <property type="entry name" value="Winged helix-like DNA-binding domain superfamily/Winged helix DNA-binding domain"/>
    <property type="match status" value="1"/>
</dbReference>
<evidence type="ECO:0000256" key="4">
    <source>
        <dbReference type="ARBA" id="ARBA00023163"/>
    </source>
</evidence>
<dbReference type="GO" id="GO:0003700">
    <property type="term" value="F:DNA-binding transcription factor activity"/>
    <property type="evidence" value="ECO:0007669"/>
    <property type="project" value="InterPro"/>
</dbReference>
<evidence type="ECO:0000313" key="8">
    <source>
        <dbReference type="Proteomes" id="UP001190825"/>
    </source>
</evidence>
<sequence>MELRDLQYFEVIATTGHIGRAAEKLGRTQPALSKSVRRIESEIGTKLLVKSGRGVALTTAGRVMLERARSLRMSVEQNLREMADIAKGAVGNVRVGSGATTAEYLLPLVCSRILREAPGIKFEISIGMNDVLRTALNDGKVDIVVGPVTKGDESNYTVHRLGEDSVVVAAARGHPLTRKKATIADLQDYGWVLPARSVVTRQWIDAAFASRDLSEPDVVIQTNNISLSPRLIAPTDLLTFISRRNLGRGRVGEPLVEISLPETTMHREVVAVHRNSSYMPPAVERFIAILKQEAGPALDAIPEFELS</sequence>
<dbReference type="InterPro" id="IPR036388">
    <property type="entry name" value="WH-like_DNA-bd_sf"/>
</dbReference>
<evidence type="ECO:0000256" key="3">
    <source>
        <dbReference type="ARBA" id="ARBA00023125"/>
    </source>
</evidence>
<feature type="domain" description="HTH lysR-type" evidence="5">
    <location>
        <begin position="1"/>
        <end position="58"/>
    </location>
</feature>
<reference evidence="6" key="1">
    <citation type="submission" date="2017-04" db="EMBL/GenBank/DDBJ databases">
        <authorList>
            <person name="Porter S."/>
            <person name="Friesen M.L."/>
            <person name="Faber-Hammond J."/>
        </authorList>
    </citation>
    <scope>NUCLEOTIDE SEQUENCE</scope>
    <source>
        <strain evidence="6">Str16</strain>
    </source>
</reference>
<keyword evidence="4" id="KW-0804">Transcription</keyword>
<keyword evidence="3" id="KW-0238">DNA-binding</keyword>
<comment type="similarity">
    <text evidence="1">Belongs to the LysR transcriptional regulatory family.</text>
</comment>
<dbReference type="Gene3D" id="3.40.190.290">
    <property type="match status" value="1"/>
</dbReference>